<keyword evidence="3" id="KW-0547">Nucleotide-binding</keyword>
<comment type="caution">
    <text evidence="15">The sequence shown here is derived from an EMBL/GenBank/DDBJ whole genome shotgun (WGS) entry which is preliminary data.</text>
</comment>
<evidence type="ECO:0000256" key="4">
    <source>
        <dbReference type="ARBA" id="ARBA00022801"/>
    </source>
</evidence>
<dbReference type="InterPro" id="IPR011545">
    <property type="entry name" value="DEAD/DEAH_box_helicase_dom"/>
</dbReference>
<dbReference type="Pfam" id="PF00271">
    <property type="entry name" value="Helicase_C"/>
    <property type="match status" value="1"/>
</dbReference>
<proteinExistence type="inferred from homology"/>
<evidence type="ECO:0000256" key="7">
    <source>
        <dbReference type="ARBA" id="ARBA00023187"/>
    </source>
</evidence>
<dbReference type="InterPro" id="IPR036612">
    <property type="entry name" value="KH_dom_type_1_sf"/>
</dbReference>
<feature type="compositionally biased region" description="Basic and acidic residues" evidence="11">
    <location>
        <begin position="81"/>
        <end position="112"/>
    </location>
</feature>
<evidence type="ECO:0000256" key="11">
    <source>
        <dbReference type="SAM" id="MobiDB-lite"/>
    </source>
</evidence>
<evidence type="ECO:0000256" key="5">
    <source>
        <dbReference type="ARBA" id="ARBA00022806"/>
    </source>
</evidence>
<feature type="compositionally biased region" description="Polar residues" evidence="11">
    <location>
        <begin position="813"/>
        <end position="835"/>
    </location>
</feature>
<dbReference type="CDD" id="cd17953">
    <property type="entry name" value="DEADc_DDX46"/>
    <property type="match status" value="1"/>
</dbReference>
<keyword evidence="7" id="KW-0508">mRNA splicing</keyword>
<feature type="compositionally biased region" description="Low complexity" evidence="11">
    <location>
        <begin position="45"/>
        <end position="73"/>
    </location>
</feature>
<feature type="compositionally biased region" description="Acidic residues" evidence="11">
    <location>
        <begin position="255"/>
        <end position="270"/>
    </location>
</feature>
<organism evidence="15 16">
    <name type="scientific">Mycoemilia scoparia</name>
    <dbReference type="NCBI Taxonomy" id="417184"/>
    <lineage>
        <taxon>Eukaryota</taxon>
        <taxon>Fungi</taxon>
        <taxon>Fungi incertae sedis</taxon>
        <taxon>Zoopagomycota</taxon>
        <taxon>Kickxellomycotina</taxon>
        <taxon>Kickxellomycetes</taxon>
        <taxon>Kickxellales</taxon>
        <taxon>Kickxellaceae</taxon>
        <taxon>Mycoemilia</taxon>
    </lineage>
</organism>
<feature type="region of interest" description="Disordered" evidence="11">
    <location>
        <begin position="768"/>
        <end position="787"/>
    </location>
</feature>
<evidence type="ECO:0000313" key="16">
    <source>
        <dbReference type="Proteomes" id="UP001150538"/>
    </source>
</evidence>
<dbReference type="SUPFAM" id="SSF52540">
    <property type="entry name" value="P-loop containing nucleoside triphosphate hydrolases"/>
    <property type="match status" value="2"/>
</dbReference>
<comment type="subcellular location">
    <subcellularLocation>
        <location evidence="1">Nucleus</location>
    </subcellularLocation>
</comment>
<feature type="compositionally biased region" description="Basic and acidic residues" evidence="11">
    <location>
        <begin position="193"/>
        <end position="213"/>
    </location>
</feature>
<evidence type="ECO:0000256" key="1">
    <source>
        <dbReference type="ARBA" id="ARBA00004123"/>
    </source>
</evidence>
<feature type="compositionally biased region" description="Acidic residues" evidence="11">
    <location>
        <begin position="777"/>
        <end position="787"/>
    </location>
</feature>
<evidence type="ECO:0000256" key="9">
    <source>
        <dbReference type="ARBA" id="ARBA00038511"/>
    </source>
</evidence>
<dbReference type="SMART" id="SM00487">
    <property type="entry name" value="DEXDc"/>
    <property type="match status" value="1"/>
</dbReference>
<keyword evidence="6" id="KW-0067">ATP-binding</keyword>
<dbReference type="GO" id="GO:0008380">
    <property type="term" value="P:RNA splicing"/>
    <property type="evidence" value="ECO:0007669"/>
    <property type="project" value="UniProtKB-KW"/>
</dbReference>
<keyword evidence="7" id="KW-0507">mRNA processing</keyword>
<evidence type="ECO:0000256" key="3">
    <source>
        <dbReference type="ARBA" id="ARBA00022741"/>
    </source>
</evidence>
<dbReference type="AlphaFoldDB" id="A0A9W7ZUQ3"/>
<feature type="compositionally biased region" description="Basic and acidic residues" evidence="11">
    <location>
        <begin position="10"/>
        <end position="27"/>
    </location>
</feature>
<evidence type="ECO:0000256" key="10">
    <source>
        <dbReference type="PROSITE-ProRule" id="PRU00552"/>
    </source>
</evidence>
<evidence type="ECO:0000256" key="2">
    <source>
        <dbReference type="ARBA" id="ARBA00012552"/>
    </source>
</evidence>
<dbReference type="SMART" id="SM00490">
    <property type="entry name" value="HELICc"/>
    <property type="match status" value="1"/>
</dbReference>
<comment type="similarity">
    <text evidence="9">Belongs to the DEAD box helicase family. DDX46/PRP5 subfamily.</text>
</comment>
<evidence type="ECO:0000313" key="15">
    <source>
        <dbReference type="EMBL" id="KAJ1913381.1"/>
    </source>
</evidence>
<dbReference type="InterPro" id="IPR056149">
    <property type="entry name" value="PRP5/DDX46/KHDC4_KH"/>
</dbReference>
<dbReference type="EC" id="3.6.4.13" evidence="2"/>
<dbReference type="EMBL" id="JANBPU010000266">
    <property type="protein sequence ID" value="KAJ1913381.1"/>
    <property type="molecule type" value="Genomic_DNA"/>
</dbReference>
<dbReference type="Pfam" id="PF00270">
    <property type="entry name" value="DEAD"/>
    <property type="match status" value="1"/>
</dbReference>
<accession>A0A9W7ZUQ3</accession>
<dbReference type="FunFam" id="3.40.50.300:FF:000079">
    <property type="entry name" value="probable ATP-dependent RNA helicase DDX17"/>
    <property type="match status" value="1"/>
</dbReference>
<keyword evidence="5" id="KW-0347">Helicase</keyword>
<dbReference type="GO" id="GO:0005524">
    <property type="term" value="F:ATP binding"/>
    <property type="evidence" value="ECO:0007669"/>
    <property type="project" value="UniProtKB-KW"/>
</dbReference>
<evidence type="ECO:0000256" key="6">
    <source>
        <dbReference type="ARBA" id="ARBA00022840"/>
    </source>
</evidence>
<keyword evidence="4 15" id="KW-0378">Hydrolase</keyword>
<feature type="domain" description="DEAD-box RNA helicase Q" evidence="14">
    <location>
        <begin position="341"/>
        <end position="369"/>
    </location>
</feature>
<sequence length="1032" mass="114067">MNSDSNKPNPAEEERLRRRREKLEQWKKQKKQKLENSGAGKRQESNGSGSNETAASSSAASINQKVSSAASSVSEKDTDEVDIKALSVRERMELFRKRREQEKASAQDKKAQEPPVKSPETPEDKRKMVLGQVPKIQPKKLGPIKKFGLLKSINGGAKAKPKSGVISAFGDINQSDDSSRTMRPLPKLSNINIDDKPQELPSEKTAPKDKASEPEVDPLDMYMQDVSKEMDTLRQAKSKQNTSNGPSTKSSGEREFDDDQDTFNQDLPDDPDEILAMAAKRLKKKDIIAVDHTKIDYEPFRKEFYIEPPELKSMTEEDVKELRKDLDGIKIRGQDCPKPAKKWSYFGLPSSCNEIIKRQQFEWPTSIQAQAIPAILSGRDVIGVAKTGSGKTLAFLLPMLRHIKAQRPLENGEGAIGLIMTPTRELAIQIYRECKLFCKPLNLRVVCAYGGSPIKDQIADLKRGAEIIVCTPGRMIDLLCANSGRVTNLRRVTYLVLDEADRMFDMGFEPQVMKIVQNIRPNRQTLLFSATFPRQMEALARKVLKKPLEITVGGRSVVSQDIDQRVLIVPHDQKFLKLLDILGQFYNRDPETISLVFVDRQESADHLFRDLLRRGYVCNSIHGAKDQLDRDQTISDFKAGNIQMLIATSIAARGLDVKNLTLVINYDCPNHMEDYVHRVGRTGRAGNKGTAYTFITPEQDRYAVDIVGALNHSGVEPPADVQELAKSFLEKVERGEIAHYNPKASSGFGGKGLERLDEERDMVKQLQRRTYGGDEIQTPDDDEEEEVIYDSEGEVVEIRRKPKKSLKKPTAPSAPTGQAATKPTISTTAATSEKTPVNAAAQAALKAAEAAAARVLAAASKDSSGSASSTPVRSVLDQINAKFGLERPDAVAIYGNSGESSRNAGTGGRAQDERLLEFSEEIEINDYPQKARWRVTNRETLSQITENTGAAITTRGIYVVKGKPVPDGERKLHLLIEGESQRCVDNASTEIKRLLTEATIQQMEKDSRLRGGGGGSGLGGVGGVSSGRYSVI</sequence>
<dbReference type="InterPro" id="IPR014014">
    <property type="entry name" value="RNA_helicase_DEAD_Q_motif"/>
</dbReference>
<dbReference type="PROSITE" id="PS51192">
    <property type="entry name" value="HELICASE_ATP_BIND_1"/>
    <property type="match status" value="1"/>
</dbReference>
<dbReference type="GO" id="GO:0016787">
    <property type="term" value="F:hydrolase activity"/>
    <property type="evidence" value="ECO:0007669"/>
    <property type="project" value="UniProtKB-KW"/>
</dbReference>
<keyword evidence="16" id="KW-1185">Reference proteome</keyword>
<dbReference type="GO" id="GO:0003723">
    <property type="term" value="F:RNA binding"/>
    <property type="evidence" value="ECO:0007669"/>
    <property type="project" value="InterPro"/>
</dbReference>
<gene>
    <name evidence="15" type="primary">PRP5</name>
    <name evidence="15" type="ORF">H4219_005241</name>
</gene>
<keyword evidence="8" id="KW-0539">Nucleus</keyword>
<feature type="region of interest" description="Disordered" evidence="11">
    <location>
        <begin position="154"/>
        <end position="270"/>
    </location>
</feature>
<dbReference type="Pfam" id="PF23469">
    <property type="entry name" value="KH_12"/>
    <property type="match status" value="1"/>
</dbReference>
<dbReference type="OrthoDB" id="196131at2759"/>
<dbReference type="PROSITE" id="PS51194">
    <property type="entry name" value="HELICASE_CTER"/>
    <property type="match status" value="1"/>
</dbReference>
<name>A0A9W7ZUQ3_9FUNG</name>
<feature type="short sequence motif" description="Q motif" evidence="10">
    <location>
        <begin position="341"/>
        <end position="369"/>
    </location>
</feature>
<dbReference type="GO" id="GO:0003724">
    <property type="term" value="F:RNA helicase activity"/>
    <property type="evidence" value="ECO:0007669"/>
    <property type="project" value="UniProtKB-EC"/>
</dbReference>
<feature type="region of interest" description="Disordered" evidence="11">
    <location>
        <begin position="799"/>
        <end position="835"/>
    </location>
</feature>
<dbReference type="CDD" id="cd18787">
    <property type="entry name" value="SF2_C_DEAD"/>
    <property type="match status" value="1"/>
</dbReference>
<feature type="domain" description="Helicase ATP-binding" evidence="12">
    <location>
        <begin position="372"/>
        <end position="550"/>
    </location>
</feature>
<dbReference type="Proteomes" id="UP001150538">
    <property type="component" value="Unassembled WGS sequence"/>
</dbReference>
<dbReference type="InterPro" id="IPR014001">
    <property type="entry name" value="Helicase_ATP-bd"/>
</dbReference>
<feature type="domain" description="Helicase C-terminal" evidence="13">
    <location>
        <begin position="561"/>
        <end position="725"/>
    </location>
</feature>
<dbReference type="InterPro" id="IPR000629">
    <property type="entry name" value="RNA-helicase_DEAD-box_CS"/>
</dbReference>
<feature type="compositionally biased region" description="Polar residues" evidence="11">
    <location>
        <begin position="238"/>
        <end position="250"/>
    </location>
</feature>
<dbReference type="Gene3D" id="3.30.1370.10">
    <property type="entry name" value="K Homology domain, type 1"/>
    <property type="match status" value="1"/>
</dbReference>
<dbReference type="PROSITE" id="PS51195">
    <property type="entry name" value="Q_MOTIF"/>
    <property type="match status" value="1"/>
</dbReference>
<evidence type="ECO:0000259" key="13">
    <source>
        <dbReference type="PROSITE" id="PS51194"/>
    </source>
</evidence>
<dbReference type="GO" id="GO:0005634">
    <property type="term" value="C:nucleus"/>
    <property type="evidence" value="ECO:0007669"/>
    <property type="project" value="UniProtKB-SubCell"/>
</dbReference>
<protein>
    <recommendedName>
        <fullName evidence="2">RNA helicase</fullName>
        <ecNumber evidence="2">3.6.4.13</ecNumber>
    </recommendedName>
</protein>
<feature type="region of interest" description="Disordered" evidence="11">
    <location>
        <begin position="1"/>
        <end position="137"/>
    </location>
</feature>
<dbReference type="Gene3D" id="3.40.50.300">
    <property type="entry name" value="P-loop containing nucleotide triphosphate hydrolases"/>
    <property type="match status" value="2"/>
</dbReference>
<dbReference type="InterPro" id="IPR001650">
    <property type="entry name" value="Helicase_C-like"/>
</dbReference>
<evidence type="ECO:0000259" key="14">
    <source>
        <dbReference type="PROSITE" id="PS51195"/>
    </source>
</evidence>
<dbReference type="PROSITE" id="PS00039">
    <property type="entry name" value="DEAD_ATP_HELICASE"/>
    <property type="match status" value="1"/>
</dbReference>
<evidence type="ECO:0000256" key="8">
    <source>
        <dbReference type="ARBA" id="ARBA00023242"/>
    </source>
</evidence>
<dbReference type="InterPro" id="IPR027417">
    <property type="entry name" value="P-loop_NTPase"/>
</dbReference>
<dbReference type="PANTHER" id="PTHR47958">
    <property type="entry name" value="ATP-DEPENDENT RNA HELICASE DBP3"/>
    <property type="match status" value="1"/>
</dbReference>
<reference evidence="15" key="1">
    <citation type="submission" date="2022-07" db="EMBL/GenBank/DDBJ databases">
        <title>Phylogenomic reconstructions and comparative analyses of Kickxellomycotina fungi.</title>
        <authorList>
            <person name="Reynolds N.K."/>
            <person name="Stajich J.E."/>
            <person name="Barry K."/>
            <person name="Grigoriev I.V."/>
            <person name="Crous P."/>
            <person name="Smith M.E."/>
        </authorList>
    </citation>
    <scope>NUCLEOTIDE SEQUENCE</scope>
    <source>
        <strain evidence="15">NBRC 100468</strain>
    </source>
</reference>
<evidence type="ECO:0000259" key="12">
    <source>
        <dbReference type="PROSITE" id="PS51192"/>
    </source>
</evidence>